<dbReference type="Proteomes" id="UP000318995">
    <property type="component" value="Unassembled WGS sequence"/>
</dbReference>
<dbReference type="SUPFAM" id="SSF81901">
    <property type="entry name" value="HCP-like"/>
    <property type="match status" value="1"/>
</dbReference>
<feature type="binding site" evidence="5">
    <location>
        <position position="117"/>
    </location>
    <ligand>
        <name>ATP</name>
        <dbReference type="ChEBI" id="CHEBI:30616"/>
    </ligand>
</feature>
<dbReference type="EC" id="2.7.11.1" evidence="9"/>
<dbReference type="InterPro" id="IPR011990">
    <property type="entry name" value="TPR-like_helical_dom_sf"/>
</dbReference>
<evidence type="ECO:0000313" key="10">
    <source>
        <dbReference type="Proteomes" id="UP000318995"/>
    </source>
</evidence>
<feature type="compositionally biased region" description="Basic and acidic residues" evidence="7">
    <location>
        <begin position="48"/>
        <end position="60"/>
    </location>
</feature>
<reference evidence="9 10" key="1">
    <citation type="submission" date="2019-02" db="EMBL/GenBank/DDBJ databases">
        <title>Deep-cultivation of Planctomycetes and their phenomic and genomic characterization uncovers novel biology.</title>
        <authorList>
            <person name="Wiegand S."/>
            <person name="Jogler M."/>
            <person name="Boedeker C."/>
            <person name="Pinto D."/>
            <person name="Vollmers J."/>
            <person name="Rivas-Marin E."/>
            <person name="Kohn T."/>
            <person name="Peeters S.H."/>
            <person name="Heuer A."/>
            <person name="Rast P."/>
            <person name="Oberbeckmann S."/>
            <person name="Bunk B."/>
            <person name="Jeske O."/>
            <person name="Meyerdierks A."/>
            <person name="Storesund J.E."/>
            <person name="Kallscheuer N."/>
            <person name="Luecker S."/>
            <person name="Lage O.M."/>
            <person name="Pohl T."/>
            <person name="Merkel B.J."/>
            <person name="Hornburger P."/>
            <person name="Mueller R.-W."/>
            <person name="Bruemmer F."/>
            <person name="Labrenz M."/>
            <person name="Spormann A.M."/>
            <person name="Op Den Camp H."/>
            <person name="Overmann J."/>
            <person name="Amann R."/>
            <person name="Jetten M.S.M."/>
            <person name="Mascher T."/>
            <person name="Medema M.H."/>
            <person name="Devos D.P."/>
            <person name="Kaster A.-K."/>
            <person name="Ovreas L."/>
            <person name="Rohde M."/>
            <person name="Galperin M.Y."/>
            <person name="Jogler C."/>
        </authorList>
    </citation>
    <scope>NUCLEOTIDE SEQUENCE [LARGE SCALE GENOMIC DNA]</scope>
    <source>
        <strain evidence="9 10">Pla111</strain>
    </source>
</reference>
<dbReference type="EMBL" id="SJPH01000001">
    <property type="protein sequence ID" value="TWT48974.1"/>
    <property type="molecule type" value="Genomic_DNA"/>
</dbReference>
<dbReference type="RefSeq" id="WP_146571445.1">
    <property type="nucleotide sequence ID" value="NZ_SJPH01000001.1"/>
</dbReference>
<evidence type="ECO:0000256" key="7">
    <source>
        <dbReference type="SAM" id="MobiDB-lite"/>
    </source>
</evidence>
<evidence type="ECO:0000256" key="6">
    <source>
        <dbReference type="SAM" id="Coils"/>
    </source>
</evidence>
<dbReference type="SMART" id="SM00671">
    <property type="entry name" value="SEL1"/>
    <property type="match status" value="2"/>
</dbReference>
<name>A0A5C5WE26_9BACT</name>
<evidence type="ECO:0000256" key="1">
    <source>
        <dbReference type="ARBA" id="ARBA00022679"/>
    </source>
</evidence>
<dbReference type="Gene3D" id="1.25.40.10">
    <property type="entry name" value="Tetratricopeptide repeat domain"/>
    <property type="match status" value="1"/>
</dbReference>
<dbReference type="GO" id="GO:0005524">
    <property type="term" value="F:ATP binding"/>
    <property type="evidence" value="ECO:0007669"/>
    <property type="project" value="UniProtKB-UniRule"/>
</dbReference>
<sequence length="948" mass="104132">MICASCQQEHSGGDCPRCGPDSLVGDAETAVGESLVPSEPAGVPYDRSLGDKATETRGDDSSLSDSEAGPVDREWLAGLPRIDTPARYEVLEELGRGGMGVVYKARDRSTGRLVALKRVQRESRRALARFESEAKALAKLGGHQHILTMYEYGRDAQGPLLALEYVEGGSLADAGPFEEREALTLIEKLCLAAQHAHDNGVIHRDIKPANVLLTAGGEPKLADFGLVRIEGSEVAHTREGIGLGTPDYVAPEQRRDASKADARSDVYSIAATAYFLLTGKTPRTINLKRVARLYREALERALEDDPEQRTGSARELADALQSGTPIASGRLDAGTCRSCGHVNPTERRHCSSCGVHLVERCLSCMQDNCCWEKYCGWCGADLLTLVEERAGFLDGLRTEAESLRGTHHYVEAIQLLEPQTEPDHPRLRSRRQRCEELRRELEQELATLRTHHDSICDEADAAVAKHHFAKAVKLLEAIPLPLRTDRAATLLSDAGDKLTRRDALGEEIKVKLKDGIEAVPLATVDEYLKLNPNDGSVARLKLRVELQSDIAAAESGDTLAMTRVANRLLRGDGTKVDPSGAIEWLRLAVARGDSAAEQMLGTLYEEGRGVERDLTRALVLYTRAAKQEDGWGVASLLQLLAKMPTAGVDSDAIVHWICLADQLGCYYAFPESREAAMTCLARLPIGSISLDTVTAQIASLHSAVESYLDARPEAHEALLARRVVQSLTEAAARLPLLRARSALKAGSYETARSALARVTDLGQLYPPIAEMRVLIEEAFERDRICRDLLAFLANEHALFAKCTAYTDSSQHVRGDFTKYLRGRFPLGHTQHGWNKWAMLLIGFAECYRRSDLYKRYYDGDAPSPTRCPFRPRTKAEYDACKARLGAAIVSRYRIMDGQGWVGLGLGLPDGQGFDFPDYAEWRDLRHDPTDSLYMRELGTPCGADGPPQ</sequence>
<evidence type="ECO:0000256" key="3">
    <source>
        <dbReference type="ARBA" id="ARBA00022777"/>
    </source>
</evidence>
<dbReference type="Gene3D" id="1.10.510.10">
    <property type="entry name" value="Transferase(Phosphotransferase) domain 1"/>
    <property type="match status" value="1"/>
</dbReference>
<dbReference type="InterPro" id="IPR011009">
    <property type="entry name" value="Kinase-like_dom_sf"/>
</dbReference>
<feature type="domain" description="Protein kinase" evidence="8">
    <location>
        <begin position="88"/>
        <end position="410"/>
    </location>
</feature>
<dbReference type="SUPFAM" id="SSF56112">
    <property type="entry name" value="Protein kinase-like (PK-like)"/>
    <property type="match status" value="1"/>
</dbReference>
<keyword evidence="3 9" id="KW-0418">Kinase</keyword>
<evidence type="ECO:0000259" key="8">
    <source>
        <dbReference type="PROSITE" id="PS50011"/>
    </source>
</evidence>
<dbReference type="InterPro" id="IPR008271">
    <property type="entry name" value="Ser/Thr_kinase_AS"/>
</dbReference>
<keyword evidence="2 5" id="KW-0547">Nucleotide-binding</keyword>
<evidence type="ECO:0000256" key="5">
    <source>
        <dbReference type="PROSITE-ProRule" id="PRU10141"/>
    </source>
</evidence>
<evidence type="ECO:0000313" key="9">
    <source>
        <dbReference type="EMBL" id="TWT48974.1"/>
    </source>
</evidence>
<dbReference type="GO" id="GO:0004674">
    <property type="term" value="F:protein serine/threonine kinase activity"/>
    <property type="evidence" value="ECO:0007669"/>
    <property type="project" value="UniProtKB-EC"/>
</dbReference>
<dbReference type="PROSITE" id="PS00107">
    <property type="entry name" value="PROTEIN_KINASE_ATP"/>
    <property type="match status" value="1"/>
</dbReference>
<dbReference type="OrthoDB" id="6111975at2"/>
<evidence type="ECO:0000256" key="4">
    <source>
        <dbReference type="ARBA" id="ARBA00022840"/>
    </source>
</evidence>
<dbReference type="PANTHER" id="PTHR43289">
    <property type="entry name" value="MITOGEN-ACTIVATED PROTEIN KINASE KINASE KINASE 20-RELATED"/>
    <property type="match status" value="1"/>
</dbReference>
<keyword evidence="1 9" id="KW-0808">Transferase</keyword>
<dbReference type="AlphaFoldDB" id="A0A5C5WE26"/>
<proteinExistence type="predicted"/>
<evidence type="ECO:0000256" key="2">
    <source>
        <dbReference type="ARBA" id="ARBA00022741"/>
    </source>
</evidence>
<dbReference type="PROSITE" id="PS00108">
    <property type="entry name" value="PROTEIN_KINASE_ST"/>
    <property type="match status" value="1"/>
</dbReference>
<dbReference type="CDD" id="cd14014">
    <property type="entry name" value="STKc_PknB_like"/>
    <property type="match status" value="1"/>
</dbReference>
<dbReference type="InterPro" id="IPR017441">
    <property type="entry name" value="Protein_kinase_ATP_BS"/>
</dbReference>
<dbReference type="PANTHER" id="PTHR43289:SF6">
    <property type="entry name" value="SERINE_THREONINE-PROTEIN KINASE NEKL-3"/>
    <property type="match status" value="1"/>
</dbReference>
<organism evidence="9 10">
    <name type="scientific">Botrimarina hoheduenensis</name>
    <dbReference type="NCBI Taxonomy" id="2528000"/>
    <lineage>
        <taxon>Bacteria</taxon>
        <taxon>Pseudomonadati</taxon>
        <taxon>Planctomycetota</taxon>
        <taxon>Planctomycetia</taxon>
        <taxon>Pirellulales</taxon>
        <taxon>Lacipirellulaceae</taxon>
        <taxon>Botrimarina</taxon>
    </lineage>
</organism>
<dbReference type="SMART" id="SM00220">
    <property type="entry name" value="S_TKc"/>
    <property type="match status" value="1"/>
</dbReference>
<keyword evidence="10" id="KW-1185">Reference proteome</keyword>
<gene>
    <name evidence="9" type="primary">pknL</name>
    <name evidence="9" type="ORF">Pla111_07520</name>
</gene>
<accession>A0A5C5WE26</accession>
<protein>
    <submittedName>
        <fullName evidence="9">Serine/threonine-protein kinase PknL</fullName>
        <ecNumber evidence="9">2.7.11.1</ecNumber>
    </submittedName>
</protein>
<dbReference type="InterPro" id="IPR000719">
    <property type="entry name" value="Prot_kinase_dom"/>
</dbReference>
<dbReference type="Pfam" id="PF00069">
    <property type="entry name" value="Pkinase"/>
    <property type="match status" value="1"/>
</dbReference>
<feature type="region of interest" description="Disordered" evidence="7">
    <location>
        <begin position="32"/>
        <end position="70"/>
    </location>
</feature>
<dbReference type="InterPro" id="IPR006597">
    <property type="entry name" value="Sel1-like"/>
</dbReference>
<feature type="coiled-coil region" evidence="6">
    <location>
        <begin position="424"/>
        <end position="451"/>
    </location>
</feature>
<comment type="caution">
    <text evidence="9">The sequence shown here is derived from an EMBL/GenBank/DDBJ whole genome shotgun (WGS) entry which is preliminary data.</text>
</comment>
<keyword evidence="4 5" id="KW-0067">ATP-binding</keyword>
<dbReference type="PROSITE" id="PS50011">
    <property type="entry name" value="PROTEIN_KINASE_DOM"/>
    <property type="match status" value="1"/>
</dbReference>
<keyword evidence="6" id="KW-0175">Coiled coil</keyword>
<dbReference type="Pfam" id="PF08238">
    <property type="entry name" value="Sel1"/>
    <property type="match status" value="2"/>
</dbReference>